<gene>
    <name evidence="1" type="ORF">SKTS_26290</name>
</gene>
<name>A0A6F8VD42_9PROT</name>
<organism evidence="1 2">
    <name type="scientific">Sulfurimicrobium lacus</name>
    <dbReference type="NCBI Taxonomy" id="2715678"/>
    <lineage>
        <taxon>Bacteria</taxon>
        <taxon>Pseudomonadati</taxon>
        <taxon>Pseudomonadota</taxon>
        <taxon>Betaproteobacteria</taxon>
        <taxon>Nitrosomonadales</taxon>
        <taxon>Sulfuricellaceae</taxon>
        <taxon>Sulfurimicrobium</taxon>
    </lineage>
</organism>
<keyword evidence="2" id="KW-1185">Reference proteome</keyword>
<evidence type="ECO:0000313" key="1">
    <source>
        <dbReference type="EMBL" id="BCB27743.1"/>
    </source>
</evidence>
<proteinExistence type="predicted"/>
<sequence>MAAADELPFAPDIPYYFEHFDPQQRPWQPGHGLNFEEVFKNYQYYEISFVKNRREIQVNHYVRGRNEGSEHYRINPDGTLEKLLQ</sequence>
<accession>A0A6F8VD42</accession>
<protein>
    <submittedName>
        <fullName evidence="1">Uncharacterized protein</fullName>
    </submittedName>
</protein>
<dbReference type="Proteomes" id="UP000502260">
    <property type="component" value="Chromosome"/>
</dbReference>
<dbReference type="AlphaFoldDB" id="A0A6F8VD42"/>
<evidence type="ECO:0000313" key="2">
    <source>
        <dbReference type="Proteomes" id="UP000502260"/>
    </source>
</evidence>
<reference evidence="2" key="1">
    <citation type="submission" date="2020-03" db="EMBL/GenBank/DDBJ databases">
        <title>Complete genome sequence of sulfur-oxidizing bacterium skT11.</title>
        <authorList>
            <person name="Kanda M."/>
            <person name="Kojima H."/>
            <person name="Fukui M."/>
        </authorList>
    </citation>
    <scope>NUCLEOTIDE SEQUENCE [LARGE SCALE GENOMIC DNA]</scope>
    <source>
        <strain evidence="2">skT11</strain>
    </source>
</reference>
<dbReference type="KEGG" id="slac:SKTS_26290"/>
<dbReference type="EMBL" id="AP022853">
    <property type="protein sequence ID" value="BCB27743.1"/>
    <property type="molecule type" value="Genomic_DNA"/>
</dbReference>